<dbReference type="Gene3D" id="1.10.340.70">
    <property type="match status" value="1"/>
</dbReference>
<dbReference type="Proteomes" id="UP000507470">
    <property type="component" value="Unassembled WGS sequence"/>
</dbReference>
<dbReference type="OrthoDB" id="8060424at2759"/>
<dbReference type="AlphaFoldDB" id="A0A6J8C5J3"/>
<dbReference type="PANTHER" id="PTHR37984">
    <property type="entry name" value="PROTEIN CBG26694"/>
    <property type="match status" value="1"/>
</dbReference>
<feature type="region of interest" description="Disordered" evidence="1">
    <location>
        <begin position="410"/>
        <end position="445"/>
    </location>
</feature>
<dbReference type="GO" id="GO:0015074">
    <property type="term" value="P:DNA integration"/>
    <property type="evidence" value="ECO:0007669"/>
    <property type="project" value="InterPro"/>
</dbReference>
<dbReference type="InterPro" id="IPR012337">
    <property type="entry name" value="RNaseH-like_sf"/>
</dbReference>
<dbReference type="EMBL" id="CACVKT020004646">
    <property type="protein sequence ID" value="CAC5390962.1"/>
    <property type="molecule type" value="Genomic_DNA"/>
</dbReference>
<dbReference type="PROSITE" id="PS50994">
    <property type="entry name" value="INTEGRASE"/>
    <property type="match status" value="1"/>
</dbReference>
<dbReference type="InterPro" id="IPR001584">
    <property type="entry name" value="Integrase_cat-core"/>
</dbReference>
<evidence type="ECO:0000313" key="4">
    <source>
        <dbReference type="Proteomes" id="UP000507470"/>
    </source>
</evidence>
<dbReference type="InterPro" id="IPR050951">
    <property type="entry name" value="Retrovirus_Pol_polyprotein"/>
</dbReference>
<dbReference type="Pfam" id="PF17921">
    <property type="entry name" value="Integrase_H2C2"/>
    <property type="match status" value="1"/>
</dbReference>
<keyword evidence="4" id="KW-1185">Reference proteome</keyword>
<dbReference type="Gene3D" id="3.30.420.10">
    <property type="entry name" value="Ribonuclease H-like superfamily/Ribonuclease H"/>
    <property type="match status" value="1"/>
</dbReference>
<evidence type="ECO:0000256" key="1">
    <source>
        <dbReference type="SAM" id="MobiDB-lite"/>
    </source>
</evidence>
<feature type="compositionally biased region" description="Basic residues" evidence="1">
    <location>
        <begin position="424"/>
        <end position="436"/>
    </location>
</feature>
<name>A0A6J8C5J3_MYTCO</name>
<sequence>MDGEEYNVLYKYLLNKEYSENSSLNEKRALRKRAQSFIIKENKLYYRINEGKCVAADDQNFRLVIPSDEKFRIITECHINSGSHLGVDKTVVKIQERYYWKGIIKDVKSFIKTCEQCQTSNKKQKTTKPEMTPIPVPPSTWKKIAIDLIGPYNDKTGKPLSDAGYKYVLTVIDFFSNYTEAFPLYTKNASEIAVNLYTLFCRHGVPLEMISDNGGEFNSKLSGVIYDMYGYKHIKITPYNPQANGKCERYNQTLKNMLNKTSYEELNQGQIEDCAIKLHEIQKLISEKVMENVDQAQKRQKLHFDNRHTIHENEFKENDNVLVKNKKRMKGMEKQNWLGPYKIDKVVKKGTYRIKCVSNESYESNNNENQDQNSDMNNNNCDVLDGSLFLTQSTFKEIDTEDEIEIIEQYIQEQNDQEDETQNKRPKRKCRDKKRQSSIFEYFAH</sequence>
<gene>
    <name evidence="3" type="ORF">MCOR_26007</name>
</gene>
<dbReference type="GO" id="GO:0003676">
    <property type="term" value="F:nucleic acid binding"/>
    <property type="evidence" value="ECO:0007669"/>
    <property type="project" value="InterPro"/>
</dbReference>
<reference evidence="3 4" key="1">
    <citation type="submission" date="2020-06" db="EMBL/GenBank/DDBJ databases">
        <authorList>
            <person name="Li R."/>
            <person name="Bekaert M."/>
        </authorList>
    </citation>
    <scope>NUCLEOTIDE SEQUENCE [LARGE SCALE GENOMIC DNA]</scope>
    <source>
        <strain evidence="4">wild</strain>
    </source>
</reference>
<dbReference type="SUPFAM" id="SSF53098">
    <property type="entry name" value="Ribonuclease H-like"/>
    <property type="match status" value="1"/>
</dbReference>
<dbReference type="InterPro" id="IPR041588">
    <property type="entry name" value="Integrase_H2C2"/>
</dbReference>
<proteinExistence type="predicted"/>
<organism evidence="3 4">
    <name type="scientific">Mytilus coruscus</name>
    <name type="common">Sea mussel</name>
    <dbReference type="NCBI Taxonomy" id="42192"/>
    <lineage>
        <taxon>Eukaryota</taxon>
        <taxon>Metazoa</taxon>
        <taxon>Spiralia</taxon>
        <taxon>Lophotrochozoa</taxon>
        <taxon>Mollusca</taxon>
        <taxon>Bivalvia</taxon>
        <taxon>Autobranchia</taxon>
        <taxon>Pteriomorphia</taxon>
        <taxon>Mytilida</taxon>
        <taxon>Mytiloidea</taxon>
        <taxon>Mytilidae</taxon>
        <taxon>Mytilinae</taxon>
        <taxon>Mytilus</taxon>
    </lineage>
</organism>
<dbReference type="PANTHER" id="PTHR37984:SF15">
    <property type="entry name" value="INTEGRASE CATALYTIC DOMAIN-CONTAINING PROTEIN"/>
    <property type="match status" value="1"/>
</dbReference>
<feature type="domain" description="Integrase catalytic" evidence="2">
    <location>
        <begin position="134"/>
        <end position="258"/>
    </location>
</feature>
<evidence type="ECO:0000259" key="2">
    <source>
        <dbReference type="PROSITE" id="PS50994"/>
    </source>
</evidence>
<dbReference type="InterPro" id="IPR036397">
    <property type="entry name" value="RNaseH_sf"/>
</dbReference>
<protein>
    <recommendedName>
        <fullName evidence="2">Integrase catalytic domain-containing protein</fullName>
    </recommendedName>
</protein>
<accession>A0A6J8C5J3</accession>
<evidence type="ECO:0000313" key="3">
    <source>
        <dbReference type="EMBL" id="CAC5390962.1"/>
    </source>
</evidence>
<dbReference type="FunFam" id="1.10.340.70:FF:000001">
    <property type="entry name" value="Retrovirus-related Pol polyprotein from transposon gypsy-like Protein"/>
    <property type="match status" value="1"/>
</dbReference>